<dbReference type="Pfam" id="PF01594">
    <property type="entry name" value="AI-2E_transport"/>
    <property type="match status" value="1"/>
</dbReference>
<keyword evidence="3" id="KW-0813">Transport</keyword>
<evidence type="ECO:0000256" key="7">
    <source>
        <dbReference type="ARBA" id="ARBA00023136"/>
    </source>
</evidence>
<feature type="transmembrane region" description="Helical" evidence="8">
    <location>
        <begin position="6"/>
        <end position="24"/>
    </location>
</feature>
<accession>A0A1H3PMN3</accession>
<feature type="transmembrane region" description="Helical" evidence="8">
    <location>
        <begin position="69"/>
        <end position="90"/>
    </location>
</feature>
<comment type="similarity">
    <text evidence="2">Belongs to the autoinducer-2 exporter (AI-2E) (TC 2.A.86) family.</text>
</comment>
<evidence type="ECO:0000256" key="6">
    <source>
        <dbReference type="ARBA" id="ARBA00022989"/>
    </source>
</evidence>
<dbReference type="AlphaFoldDB" id="A0A1H3PMN3"/>
<dbReference type="PANTHER" id="PTHR21716:SF53">
    <property type="entry name" value="PERMEASE PERM-RELATED"/>
    <property type="match status" value="1"/>
</dbReference>
<dbReference type="InterPro" id="IPR002549">
    <property type="entry name" value="AI-2E-like"/>
</dbReference>
<dbReference type="GO" id="GO:0055085">
    <property type="term" value="P:transmembrane transport"/>
    <property type="evidence" value="ECO:0007669"/>
    <property type="project" value="TreeGrafter"/>
</dbReference>
<name>A0A1H3PMN3_9BACI</name>
<dbReference type="STRING" id="1503961.SAMN05421736_105117"/>
<gene>
    <name evidence="9" type="ORF">SAMN05421736_105117</name>
</gene>
<evidence type="ECO:0000313" key="10">
    <source>
        <dbReference type="Proteomes" id="UP000198935"/>
    </source>
</evidence>
<evidence type="ECO:0000256" key="2">
    <source>
        <dbReference type="ARBA" id="ARBA00009773"/>
    </source>
</evidence>
<feature type="transmembrane region" description="Helical" evidence="8">
    <location>
        <begin position="247"/>
        <end position="266"/>
    </location>
</feature>
<keyword evidence="7 8" id="KW-0472">Membrane</keyword>
<keyword evidence="5 8" id="KW-0812">Transmembrane</keyword>
<keyword evidence="4" id="KW-1003">Cell membrane</keyword>
<evidence type="ECO:0000256" key="4">
    <source>
        <dbReference type="ARBA" id="ARBA00022475"/>
    </source>
</evidence>
<dbReference type="EMBL" id="FNPI01000005">
    <property type="protein sequence ID" value="SDZ02278.1"/>
    <property type="molecule type" value="Genomic_DNA"/>
</dbReference>
<comment type="subcellular location">
    <subcellularLocation>
        <location evidence="1">Cell membrane</location>
        <topology evidence="1">Multi-pass membrane protein</topology>
    </subcellularLocation>
</comment>
<sequence length="373" mass="42173">MLDRRLFRFLIATVLILLIIYLGTKVPFMFRPLVVFVQTVFIPFLVAGVLFYLFRPVVYWLHEKKVPKGLSIFIIYLAFIGLLTGFFFLIGPPLQKQVMNLVNNMPFLVNEVRKIIIQLQEVEWIAQFQQSDNFSIENISETITSNIMYAFDFITTNVASLLGVVTNALMMLIMIPFMLFYILKDGHKAPDQVLRFFPEKQQIEGKRILNDMDKALSSYIQGQLFVSFCVGVLMFISYLIIGIEYSLILALVAMFTNLIPFIGPWIGAVPAVIVALIQSPITAVWVILAIVVVQQVESNFISPQVMGKKLSVHPLTILVLILVAGRFAGFLGFLIAVPMYAVLKVIVSHSYRLWQLRKKAVEDKAPADNGAGQ</sequence>
<feature type="transmembrane region" description="Helical" evidence="8">
    <location>
        <begin position="314"/>
        <end position="343"/>
    </location>
</feature>
<dbReference type="GO" id="GO:0005886">
    <property type="term" value="C:plasma membrane"/>
    <property type="evidence" value="ECO:0007669"/>
    <property type="project" value="UniProtKB-SubCell"/>
</dbReference>
<evidence type="ECO:0000256" key="5">
    <source>
        <dbReference type="ARBA" id="ARBA00022692"/>
    </source>
</evidence>
<organism evidence="9 10">
    <name type="scientific">Evansella caseinilytica</name>
    <dbReference type="NCBI Taxonomy" id="1503961"/>
    <lineage>
        <taxon>Bacteria</taxon>
        <taxon>Bacillati</taxon>
        <taxon>Bacillota</taxon>
        <taxon>Bacilli</taxon>
        <taxon>Bacillales</taxon>
        <taxon>Bacillaceae</taxon>
        <taxon>Evansella</taxon>
    </lineage>
</organism>
<feature type="transmembrane region" description="Helical" evidence="8">
    <location>
        <begin position="272"/>
        <end position="293"/>
    </location>
</feature>
<feature type="transmembrane region" description="Helical" evidence="8">
    <location>
        <begin position="33"/>
        <end position="54"/>
    </location>
</feature>
<keyword evidence="6 8" id="KW-1133">Transmembrane helix</keyword>
<keyword evidence="10" id="KW-1185">Reference proteome</keyword>
<feature type="transmembrane region" description="Helical" evidence="8">
    <location>
        <begin position="158"/>
        <end position="183"/>
    </location>
</feature>
<protein>
    <submittedName>
        <fullName evidence="9">Predicted PurR-regulated permease PerM</fullName>
    </submittedName>
</protein>
<dbReference type="PANTHER" id="PTHR21716">
    <property type="entry name" value="TRANSMEMBRANE PROTEIN"/>
    <property type="match status" value="1"/>
</dbReference>
<dbReference type="Proteomes" id="UP000198935">
    <property type="component" value="Unassembled WGS sequence"/>
</dbReference>
<feature type="transmembrane region" description="Helical" evidence="8">
    <location>
        <begin position="219"/>
        <end position="240"/>
    </location>
</feature>
<evidence type="ECO:0000313" key="9">
    <source>
        <dbReference type="EMBL" id="SDZ02278.1"/>
    </source>
</evidence>
<proteinExistence type="inferred from homology"/>
<reference evidence="10" key="1">
    <citation type="submission" date="2016-10" db="EMBL/GenBank/DDBJ databases">
        <authorList>
            <person name="Varghese N."/>
            <person name="Submissions S."/>
        </authorList>
    </citation>
    <scope>NUCLEOTIDE SEQUENCE [LARGE SCALE GENOMIC DNA]</scope>
    <source>
        <strain evidence="10">SP</strain>
    </source>
</reference>
<evidence type="ECO:0000256" key="1">
    <source>
        <dbReference type="ARBA" id="ARBA00004651"/>
    </source>
</evidence>
<evidence type="ECO:0000256" key="3">
    <source>
        <dbReference type="ARBA" id="ARBA00022448"/>
    </source>
</evidence>
<evidence type="ECO:0000256" key="8">
    <source>
        <dbReference type="SAM" id="Phobius"/>
    </source>
</evidence>